<protein>
    <submittedName>
        <fullName evidence="2">Uncharacterized protein</fullName>
    </submittedName>
</protein>
<feature type="transmembrane region" description="Helical" evidence="1">
    <location>
        <begin position="45"/>
        <end position="66"/>
    </location>
</feature>
<name>A0A5R9BDE3_9MICC</name>
<accession>A0A5R9BDE3</accession>
<dbReference type="AlphaFoldDB" id="A0A5R9BDE3"/>
<keyword evidence="1" id="KW-1133">Transmembrane helix</keyword>
<evidence type="ECO:0000313" key="2">
    <source>
        <dbReference type="EMBL" id="TLP98643.1"/>
    </source>
</evidence>
<gene>
    <name evidence="2" type="ORF">FEF26_04415</name>
</gene>
<dbReference type="Proteomes" id="UP000310458">
    <property type="component" value="Unassembled WGS sequence"/>
</dbReference>
<reference evidence="2 3" key="1">
    <citation type="submission" date="2019-05" db="EMBL/GenBank/DDBJ databases">
        <title>Nesterenkonia sp. GY074 isolated from the Southern Atlantic Ocean.</title>
        <authorList>
            <person name="Zhang G."/>
        </authorList>
    </citation>
    <scope>NUCLEOTIDE SEQUENCE [LARGE SCALE GENOMIC DNA]</scope>
    <source>
        <strain evidence="2 3">GY074</strain>
    </source>
</reference>
<proteinExistence type="predicted"/>
<dbReference type="EMBL" id="VAVZ01000008">
    <property type="protein sequence ID" value="TLP98643.1"/>
    <property type="molecule type" value="Genomic_DNA"/>
</dbReference>
<evidence type="ECO:0000313" key="3">
    <source>
        <dbReference type="Proteomes" id="UP000310458"/>
    </source>
</evidence>
<keyword evidence="3" id="KW-1185">Reference proteome</keyword>
<organism evidence="2 3">
    <name type="scientific">Nesterenkonia salmonea</name>
    <dbReference type="NCBI Taxonomy" id="1804987"/>
    <lineage>
        <taxon>Bacteria</taxon>
        <taxon>Bacillati</taxon>
        <taxon>Actinomycetota</taxon>
        <taxon>Actinomycetes</taxon>
        <taxon>Micrococcales</taxon>
        <taxon>Micrococcaceae</taxon>
        <taxon>Nesterenkonia</taxon>
    </lineage>
</organism>
<sequence length="82" mass="8493">MDCLAVVAHPEECCAFTEHAETSWFLHLDDETEASADGALAQTGFGLLILVAVALAMLGVGAIIAARREDLVKPLMLGGGAP</sequence>
<dbReference type="RefSeq" id="WP_138252331.1">
    <property type="nucleotide sequence ID" value="NZ_VAVZ01000008.1"/>
</dbReference>
<comment type="caution">
    <text evidence="2">The sequence shown here is derived from an EMBL/GenBank/DDBJ whole genome shotgun (WGS) entry which is preliminary data.</text>
</comment>
<evidence type="ECO:0000256" key="1">
    <source>
        <dbReference type="SAM" id="Phobius"/>
    </source>
</evidence>
<keyword evidence="1" id="KW-0812">Transmembrane</keyword>
<keyword evidence="1" id="KW-0472">Membrane</keyword>